<organism evidence="1 2">
    <name type="scientific">Candidatus Curtissbacteria bacterium RIFCSPLOWO2_01_FULL_42_50</name>
    <dbReference type="NCBI Taxonomy" id="1797730"/>
    <lineage>
        <taxon>Bacteria</taxon>
        <taxon>Candidatus Curtissiibacteriota</taxon>
    </lineage>
</organism>
<evidence type="ECO:0000313" key="1">
    <source>
        <dbReference type="EMBL" id="OGD98204.1"/>
    </source>
</evidence>
<name>A0A1F5H2B5_9BACT</name>
<protein>
    <recommendedName>
        <fullName evidence="3">Calcineurin-like phosphoesterase domain-containing protein</fullName>
    </recommendedName>
</protein>
<proteinExistence type="predicted"/>
<evidence type="ECO:0008006" key="3">
    <source>
        <dbReference type="Google" id="ProtNLM"/>
    </source>
</evidence>
<dbReference type="InterPro" id="IPR029052">
    <property type="entry name" value="Metallo-depent_PP-like"/>
</dbReference>
<reference evidence="1 2" key="1">
    <citation type="journal article" date="2016" name="Nat. Commun.">
        <title>Thousands of microbial genomes shed light on interconnected biogeochemical processes in an aquifer system.</title>
        <authorList>
            <person name="Anantharaman K."/>
            <person name="Brown C.T."/>
            <person name="Hug L.A."/>
            <person name="Sharon I."/>
            <person name="Castelle C.J."/>
            <person name="Probst A.J."/>
            <person name="Thomas B.C."/>
            <person name="Singh A."/>
            <person name="Wilkins M.J."/>
            <person name="Karaoz U."/>
            <person name="Brodie E.L."/>
            <person name="Williams K.H."/>
            <person name="Hubbard S.S."/>
            <person name="Banfield J.F."/>
        </authorList>
    </citation>
    <scope>NUCLEOTIDE SEQUENCE [LARGE SCALE GENOMIC DNA]</scope>
</reference>
<comment type="caution">
    <text evidence="1">The sequence shown here is derived from an EMBL/GenBank/DDBJ whole genome shotgun (WGS) entry which is preliminary data.</text>
</comment>
<gene>
    <name evidence="1" type="ORF">A3B54_02310</name>
</gene>
<dbReference type="AlphaFoldDB" id="A0A1F5H2B5"/>
<accession>A0A1F5H2B5</accession>
<dbReference type="SUPFAM" id="SSF56300">
    <property type="entry name" value="Metallo-dependent phosphatases"/>
    <property type="match status" value="1"/>
</dbReference>
<sequence length="500" mass="57583">MSTPERGSSYIHPAFEPSPMQRAMALRREINLQADRHVTHPFIVIKELRQARADNALKALEIQERYTTRYGYVGDLHGLDDETFAKLRKTLLTEGFDHIFFIGDIGGSASLARLQRLFYQGSDSPKDNKLWNRYQQLKKADVDEKTILHELKEGYLNLHAYELVLENHGRLSDQEAREQAERLADEEILQKILWAVKHKHYGHYVSDLSDQIITTLASDVESYYERFARMVAEIRLTTKAKVHVIRGNWDPRLPFDFEKGTEDPVPLVEQRRRFQDRKYFQEKGIEYYATVGFVETTDALHVLVPFDAVAKWIGEEGSLITPERLETYRRQVEEARLVNRTVIMVAHAVPAYRMHRKPSTIEGQVTEGNLRRLIGKLQPDEIVYGHEHFVRQDESGNYLHLDTKYRLYVLGEENVKDSGQDEQLADLDQKTEGVIATYVPISTENFSGVASLEVPKKVKNKKPRGTGGKRSPVRVGWPGVPLKLIDPNLPTETILYPRHS</sequence>
<dbReference type="EMBL" id="MFBT01000041">
    <property type="protein sequence ID" value="OGD98204.1"/>
    <property type="molecule type" value="Genomic_DNA"/>
</dbReference>
<dbReference type="Proteomes" id="UP000177039">
    <property type="component" value="Unassembled WGS sequence"/>
</dbReference>
<evidence type="ECO:0000313" key="2">
    <source>
        <dbReference type="Proteomes" id="UP000177039"/>
    </source>
</evidence>